<keyword evidence="2 3" id="KW-0802">TPR repeat</keyword>
<feature type="repeat" description="TPR" evidence="3">
    <location>
        <begin position="667"/>
        <end position="700"/>
    </location>
</feature>
<dbReference type="Proteomes" id="UP000007319">
    <property type="component" value="Plasmid AZOBR_p1"/>
</dbReference>
<proteinExistence type="predicted"/>
<dbReference type="PANTHER" id="PTHR44809:SF1">
    <property type="entry name" value="PROTEIN O-MANNOSYL-TRANSFERASE TMTC1"/>
    <property type="match status" value="1"/>
</dbReference>
<dbReference type="Pfam" id="PF13181">
    <property type="entry name" value="TPR_8"/>
    <property type="match status" value="1"/>
</dbReference>
<dbReference type="InterPro" id="IPR052943">
    <property type="entry name" value="TMTC_O-mannosyl-trnsfr"/>
</dbReference>
<dbReference type="Pfam" id="PF14559">
    <property type="entry name" value="TPR_19"/>
    <property type="match status" value="1"/>
</dbReference>
<evidence type="ECO:0000313" key="5">
    <source>
        <dbReference type="EMBL" id="CCD01198.1"/>
    </source>
</evidence>
<evidence type="ECO:0000313" key="6">
    <source>
        <dbReference type="Proteomes" id="UP000007319"/>
    </source>
</evidence>
<name>A0A9P1NPV9_9PROT</name>
<accession>A0A9P1NPV9</accession>
<dbReference type="KEGG" id="abs:AZOBR_p1160051"/>
<dbReference type="InterPro" id="IPR019734">
    <property type="entry name" value="TPR_rpt"/>
</dbReference>
<reference evidence="5 6" key="1">
    <citation type="journal article" date="2011" name="PLoS Genet.">
        <title>Azospirillum genomes reveal transition of bacteria from aquatic to terrestrial environments.</title>
        <authorList>
            <person name="Wisniewski-Dye F."/>
            <person name="Borziak K."/>
            <person name="Khalsa-Moyers G."/>
            <person name="Alexandre G."/>
            <person name="Sukharnikov L.O."/>
            <person name="Wuichet K."/>
            <person name="Hurst G.B."/>
            <person name="McDonald W.H."/>
            <person name="Robertson J.S."/>
            <person name="Barbe V."/>
            <person name="Calteau A."/>
            <person name="Rouy Z."/>
            <person name="Mangenot S."/>
            <person name="Prigent-Combaret C."/>
            <person name="Normand P."/>
            <person name="Boyer M."/>
            <person name="Siguier P."/>
            <person name="Dessaux Y."/>
            <person name="Elmerich C."/>
            <person name="Condemine G."/>
            <person name="Krishnen G."/>
            <person name="Kennedy I."/>
            <person name="Paterson A.H."/>
            <person name="Gonzalez V."/>
            <person name="Mavingui P."/>
            <person name="Zhulin I.B."/>
        </authorList>
    </citation>
    <scope>NUCLEOTIDE SEQUENCE [LARGE SCALE GENOMIC DNA]</scope>
    <source>
        <strain evidence="5 6">Sp245</strain>
    </source>
</reference>
<feature type="repeat" description="TPR" evidence="3">
    <location>
        <begin position="186"/>
        <end position="219"/>
    </location>
</feature>
<feature type="repeat" description="TPR" evidence="3">
    <location>
        <begin position="288"/>
        <end position="321"/>
    </location>
</feature>
<dbReference type="InterPro" id="IPR011990">
    <property type="entry name" value="TPR-like_helical_dom_sf"/>
</dbReference>
<dbReference type="AlphaFoldDB" id="A0A9P1NPV9"/>
<dbReference type="SMART" id="SM00028">
    <property type="entry name" value="TPR"/>
    <property type="match status" value="15"/>
</dbReference>
<geneLocation type="plasmid" evidence="5 6">
    <name>AZOBR_p1</name>
</geneLocation>
<feature type="repeat" description="TPR" evidence="3">
    <location>
        <begin position="152"/>
        <end position="185"/>
    </location>
</feature>
<dbReference type="Gene3D" id="1.25.40.10">
    <property type="entry name" value="Tetratricopeptide repeat domain"/>
    <property type="match status" value="4"/>
</dbReference>
<feature type="region of interest" description="Disordered" evidence="4">
    <location>
        <begin position="643"/>
        <end position="667"/>
    </location>
</feature>
<dbReference type="InterPro" id="IPR013105">
    <property type="entry name" value="TPR_2"/>
</dbReference>
<feature type="compositionally biased region" description="Pro residues" evidence="4">
    <location>
        <begin position="655"/>
        <end position="664"/>
    </location>
</feature>
<dbReference type="Pfam" id="PF00515">
    <property type="entry name" value="TPR_1"/>
    <property type="match status" value="3"/>
</dbReference>
<dbReference type="PROSITE" id="PS50005">
    <property type="entry name" value="TPR"/>
    <property type="match status" value="8"/>
</dbReference>
<evidence type="ECO:0000256" key="4">
    <source>
        <dbReference type="SAM" id="MobiDB-lite"/>
    </source>
</evidence>
<dbReference type="SUPFAM" id="SSF48452">
    <property type="entry name" value="TPR-like"/>
    <property type="match status" value="3"/>
</dbReference>
<dbReference type="Pfam" id="PF07719">
    <property type="entry name" value="TPR_2"/>
    <property type="match status" value="1"/>
</dbReference>
<dbReference type="SUPFAM" id="SSF53756">
    <property type="entry name" value="UDP-Glycosyltransferase/glycogen phosphorylase"/>
    <property type="match status" value="2"/>
</dbReference>
<gene>
    <name evidence="5" type="ORF">AZOBR_p1160051</name>
</gene>
<dbReference type="Pfam" id="PF13432">
    <property type="entry name" value="TPR_16"/>
    <property type="match status" value="2"/>
</dbReference>
<feature type="repeat" description="TPR" evidence="3">
    <location>
        <begin position="735"/>
        <end position="768"/>
    </location>
</feature>
<dbReference type="EMBL" id="HE577328">
    <property type="protein sequence ID" value="CCD01198.1"/>
    <property type="molecule type" value="Genomic_DNA"/>
</dbReference>
<sequence>MNQPPDQASPTTPDALAARLGRAVDHHRAGRLADAERDYRAVLAADPHHPDALHLLGVLALQAGHPRPAVELIEEAIRQAGGVADYHDNLGSAFAALNRHAEAADAHRMAAALNPLSAQPRHNLGNAFQAQALPGLAALAFTAAVEIEPGYVKAWYNLGNALRAQNRLDDALRAFARAAVLAPAMVEAHTNFSDALSAAGRLDEALAQARAALRLRPDDPKAHHNLGTALQRKGAYEGAEIAYREALKRAPDNPVTLNDLGSVLLKLGRPAQAEQCFRKVLGRNPHAVEAIHNLGNALRAQGQFTKAEACYEEALAHDPNLASASDNLAVIALLHGRLERGWEGYERRFAAGRVLPDRRIDAPRWRGEGLRRRRLMIWREQGIGDEILFASCYGDVIAWGGGPVTIETDPRLVSLFARSFPRATVRAETLDAEGRETMVPPDADLQVPAASLPGLLRGTLASFDQFTPWLKPDPARTALWRDRLDALGPGLKIGIGWRSQLATPEHKGAYTTLDQWAPLFALTGMVFVNLQYDDCAAEIAAAEARFGVTIHRWDDLDLKDDFEAAAALTANLDLVITPAMAAGELAGALGVPVWRFGHRDWTQLGTGVRPWFPTMRLFQPRPGETFDEVLAGMARGLAAMRPAPAPVPDRADTLPPAPPSPSPAADPEALLNHAIALHRAGRLDDAMAAYRAVLDLAPRHGDALHLLGLTQHQAGQHAEAERNIAAALRTDPDFPTAWNHLGLVRQAMDRPDQALACFRRAIALRPDFPEAMTHMGLSMNGPERLAEAKRWHRRSIHLAPANPAAHTNLGFACEVEGRFDEAAAHYRRALTLRPDSADTLNNLGTLAKMADRPALCRHFLDRALRVAPGLALAAWNVGLLALADGDLVTGWAGYGRRFSARQLQRARRIALPVWNGEPLHGRRLLVWPEQGLGDEILFASVFGDLKDSGGTVVLECDARLVSLYARAFPWAVVRAESLTADGRERFDPPDCHLQIPAGSLPAIRRDRLERFPVRPSFLSPDPERAALWRERVEALGPGLKVGISWRSQIITAHREGAYTRITDWLPLLEVPGVRAVNLQYGDCAAELASIEPDGAQRVHRWDELDLKNDLEGVAALMAALDLVILPATAAGELAGALGVPVWRLGGRDWTWMGSGARPWFPTQRLIAPLPGETSADMVRRIARMLARMAPNHISKEL</sequence>
<feature type="repeat" description="TPR" evidence="3">
    <location>
        <begin position="254"/>
        <end position="287"/>
    </location>
</feature>
<keyword evidence="5" id="KW-0614">Plasmid</keyword>
<evidence type="ECO:0000256" key="2">
    <source>
        <dbReference type="ARBA" id="ARBA00022803"/>
    </source>
</evidence>
<feature type="repeat" description="TPR" evidence="3">
    <location>
        <begin position="220"/>
        <end position="253"/>
    </location>
</feature>
<dbReference type="RefSeq" id="WP_014198644.1">
    <property type="nucleotide sequence ID" value="NC_016594.1"/>
</dbReference>
<evidence type="ECO:0000256" key="3">
    <source>
        <dbReference type="PROSITE-ProRule" id="PRU00339"/>
    </source>
</evidence>
<organism evidence="5 6">
    <name type="scientific">Azospirillum baldaniorum</name>
    <dbReference type="NCBI Taxonomy" id="1064539"/>
    <lineage>
        <taxon>Bacteria</taxon>
        <taxon>Pseudomonadati</taxon>
        <taxon>Pseudomonadota</taxon>
        <taxon>Alphaproteobacteria</taxon>
        <taxon>Rhodospirillales</taxon>
        <taxon>Azospirillaceae</taxon>
        <taxon>Azospirillum</taxon>
    </lineage>
</organism>
<feature type="repeat" description="TPR" evidence="3">
    <location>
        <begin position="803"/>
        <end position="836"/>
    </location>
</feature>
<evidence type="ECO:0000256" key="1">
    <source>
        <dbReference type="ARBA" id="ARBA00022737"/>
    </source>
</evidence>
<protein>
    <recommendedName>
        <fullName evidence="7">TPR repeat-containing protein</fullName>
    </recommendedName>
</protein>
<evidence type="ECO:0008006" key="7">
    <source>
        <dbReference type="Google" id="ProtNLM"/>
    </source>
</evidence>
<dbReference type="PANTHER" id="PTHR44809">
    <property type="match status" value="1"/>
</dbReference>
<keyword evidence="6" id="KW-1185">Reference proteome</keyword>
<keyword evidence="1" id="KW-0677">Repeat</keyword>
<dbReference type="PROSITE" id="PS50293">
    <property type="entry name" value="TPR_REGION"/>
    <property type="match status" value="1"/>
</dbReference>